<name>A0A4C1UWU9_EUMVA</name>
<evidence type="ECO:0000256" key="1">
    <source>
        <dbReference type="SAM" id="Coils"/>
    </source>
</evidence>
<evidence type="ECO:0000313" key="3">
    <source>
        <dbReference type="Proteomes" id="UP000299102"/>
    </source>
</evidence>
<protein>
    <submittedName>
        <fullName evidence="2">Uncharacterized protein</fullName>
    </submittedName>
</protein>
<gene>
    <name evidence="2" type="ORF">EVAR_82491_1</name>
</gene>
<dbReference type="PANTHER" id="PTHR21974:SF2">
    <property type="entry name" value="RE15880P"/>
    <property type="match status" value="1"/>
</dbReference>
<sequence>MGCMASSQRVHVLRVPTLSWREASKAETVTAALARLDAEIAAGERARPAARLAVLSAELDSVHQVNYNARNLAALNWLRMIYCAALKTQKYIVRSDPEMVWWDGNIPNSRGVATAVSAVSIIRPPPPKEITSFEETTSSVTDKEAYAKTIHQLFVSLDLYKRPVLATENEDFVANVNRKEMHRLELAWLRTRRSEMQHERRVLHTQILRNRALYAQLQQLLETLWTEDRPGVTLEAALRRAKALRDALAAVSARLRAAAGYAHAAARHVDDALPAWKITSLGKSGWERTNTCADACVLLVQARCLERSARRVLVAPAAPRAARSLRLSLDYAFTDALHDHKHQKATEVFLQFKETVVQLINSIHQVLLNNLENLAVAEKEVSRLRRELRASRAHGLVRRGLADLRYEPKALTPLADTNPALGS</sequence>
<dbReference type="EMBL" id="BGZK01000237">
    <property type="protein sequence ID" value="GBP30749.1"/>
    <property type="molecule type" value="Genomic_DNA"/>
</dbReference>
<dbReference type="Proteomes" id="UP000299102">
    <property type="component" value="Unassembled WGS sequence"/>
</dbReference>
<accession>A0A4C1UWU9</accession>
<proteinExistence type="predicted"/>
<dbReference type="AlphaFoldDB" id="A0A4C1UWU9"/>
<dbReference type="GO" id="GO:0005929">
    <property type="term" value="C:cilium"/>
    <property type="evidence" value="ECO:0007669"/>
    <property type="project" value="TreeGrafter"/>
</dbReference>
<comment type="caution">
    <text evidence="2">The sequence shown here is derived from an EMBL/GenBank/DDBJ whole genome shotgun (WGS) entry which is preliminary data.</text>
</comment>
<organism evidence="2 3">
    <name type="scientific">Eumeta variegata</name>
    <name type="common">Bagworm moth</name>
    <name type="synonym">Eumeta japonica</name>
    <dbReference type="NCBI Taxonomy" id="151549"/>
    <lineage>
        <taxon>Eukaryota</taxon>
        <taxon>Metazoa</taxon>
        <taxon>Ecdysozoa</taxon>
        <taxon>Arthropoda</taxon>
        <taxon>Hexapoda</taxon>
        <taxon>Insecta</taxon>
        <taxon>Pterygota</taxon>
        <taxon>Neoptera</taxon>
        <taxon>Endopterygota</taxon>
        <taxon>Lepidoptera</taxon>
        <taxon>Glossata</taxon>
        <taxon>Ditrysia</taxon>
        <taxon>Tineoidea</taxon>
        <taxon>Psychidae</taxon>
        <taxon>Oiketicinae</taxon>
        <taxon>Eumeta</taxon>
    </lineage>
</organism>
<dbReference type="PANTHER" id="PTHR21974">
    <property type="entry name" value="RE15880P"/>
    <property type="match status" value="1"/>
</dbReference>
<feature type="coiled-coil region" evidence="1">
    <location>
        <begin position="367"/>
        <end position="394"/>
    </location>
</feature>
<keyword evidence="3" id="KW-1185">Reference proteome</keyword>
<reference evidence="2 3" key="1">
    <citation type="journal article" date="2019" name="Commun. Biol.">
        <title>The bagworm genome reveals a unique fibroin gene that provides high tensile strength.</title>
        <authorList>
            <person name="Kono N."/>
            <person name="Nakamura H."/>
            <person name="Ohtoshi R."/>
            <person name="Tomita M."/>
            <person name="Numata K."/>
            <person name="Arakawa K."/>
        </authorList>
    </citation>
    <scope>NUCLEOTIDE SEQUENCE [LARGE SCALE GENOMIC DNA]</scope>
</reference>
<evidence type="ECO:0000313" key="2">
    <source>
        <dbReference type="EMBL" id="GBP30749.1"/>
    </source>
</evidence>
<keyword evidence="1" id="KW-0175">Coiled coil</keyword>
<dbReference type="OrthoDB" id="6432391at2759"/>